<dbReference type="PANTHER" id="PTHR13992:SF21">
    <property type="entry name" value="NUCLEAR RECEPTOR COREPRESSOR 2"/>
    <property type="match status" value="1"/>
</dbReference>
<evidence type="ECO:0000256" key="4">
    <source>
        <dbReference type="ARBA" id="ARBA00022737"/>
    </source>
</evidence>
<dbReference type="Pfam" id="PF15784">
    <property type="entry name" value="GPS2_interact"/>
    <property type="match status" value="1"/>
</dbReference>
<feature type="region of interest" description="Disordered" evidence="10">
    <location>
        <begin position="1"/>
        <end position="22"/>
    </location>
</feature>
<dbReference type="EMBL" id="JAGTTL010000021">
    <property type="protein sequence ID" value="KAK6306485.1"/>
    <property type="molecule type" value="Genomic_DNA"/>
</dbReference>
<keyword evidence="9" id="KW-0539">Nucleus</keyword>
<keyword evidence="4" id="KW-0677">Repeat</keyword>
<comment type="subcellular location">
    <subcellularLocation>
        <location evidence="1">Nucleus</location>
    </subcellularLocation>
</comment>
<dbReference type="Gene3D" id="1.10.10.60">
    <property type="entry name" value="Homeodomain-like"/>
    <property type="match status" value="1"/>
</dbReference>
<evidence type="ECO:0000313" key="12">
    <source>
        <dbReference type="EMBL" id="KAK6306485.1"/>
    </source>
</evidence>
<keyword evidence="5" id="KW-0805">Transcription regulation</keyword>
<evidence type="ECO:0000256" key="9">
    <source>
        <dbReference type="ARBA" id="ARBA00023242"/>
    </source>
</evidence>
<evidence type="ECO:0000256" key="5">
    <source>
        <dbReference type="ARBA" id="ARBA00023015"/>
    </source>
</evidence>
<evidence type="ECO:0000256" key="1">
    <source>
        <dbReference type="ARBA" id="ARBA00004123"/>
    </source>
</evidence>
<dbReference type="AlphaFoldDB" id="A0AAN8QKL8"/>
<feature type="compositionally biased region" description="Low complexity" evidence="10">
    <location>
        <begin position="493"/>
        <end position="509"/>
    </location>
</feature>
<comment type="similarity">
    <text evidence="2">Belongs to the N-CoR nuclear receptor corepressors family.</text>
</comment>
<keyword evidence="7" id="KW-0238">DNA-binding</keyword>
<dbReference type="InterPro" id="IPR009057">
    <property type="entry name" value="Homeodomain-like_sf"/>
</dbReference>
<dbReference type="GO" id="GO:0000122">
    <property type="term" value="P:negative regulation of transcription by RNA polymerase II"/>
    <property type="evidence" value="ECO:0007669"/>
    <property type="project" value="UniProtKB-ARBA"/>
</dbReference>
<accession>A0AAN8QKL8</accession>
<dbReference type="InterPro" id="IPR031557">
    <property type="entry name" value="N-CoR_GPS2_interact"/>
</dbReference>
<dbReference type="SUPFAM" id="SSF46689">
    <property type="entry name" value="Homeodomain-like"/>
    <property type="match status" value="1"/>
</dbReference>
<name>A0AAN8QKL8_9TELE</name>
<feature type="region of interest" description="Disordered" evidence="10">
    <location>
        <begin position="197"/>
        <end position="222"/>
    </location>
</feature>
<evidence type="ECO:0000256" key="6">
    <source>
        <dbReference type="ARBA" id="ARBA00023054"/>
    </source>
</evidence>
<dbReference type="Proteomes" id="UP001356427">
    <property type="component" value="Unassembled WGS sequence"/>
</dbReference>
<comment type="caution">
    <text evidence="12">The sequence shown here is derived from an EMBL/GenBank/DDBJ whole genome shotgun (WGS) entry which is preliminary data.</text>
</comment>
<proteinExistence type="inferred from homology"/>
<feature type="domain" description="SANT" evidence="11">
    <location>
        <begin position="426"/>
        <end position="477"/>
    </location>
</feature>
<evidence type="ECO:0000259" key="11">
    <source>
        <dbReference type="PROSITE" id="PS51293"/>
    </source>
</evidence>
<dbReference type="PROSITE" id="PS51293">
    <property type="entry name" value="SANT"/>
    <property type="match status" value="1"/>
</dbReference>
<dbReference type="GO" id="GO:0003714">
    <property type="term" value="F:transcription corepressor activity"/>
    <property type="evidence" value="ECO:0007669"/>
    <property type="project" value="UniProtKB-ARBA"/>
</dbReference>
<dbReference type="FunFam" id="1.10.10.60:FF:000026">
    <property type="entry name" value="Nuclear receptor corepressor 2 isoform 1"/>
    <property type="match status" value="1"/>
</dbReference>
<protein>
    <recommendedName>
        <fullName evidence="11">SANT domain-containing protein</fullName>
    </recommendedName>
</protein>
<dbReference type="FunFam" id="1.20.5.430:FF:000001">
    <property type="entry name" value="Nuclear receptor corepressor 2 isoform 1"/>
    <property type="match status" value="1"/>
</dbReference>
<keyword evidence="6" id="KW-0175">Coiled coil</keyword>
<keyword evidence="3" id="KW-0678">Repressor</keyword>
<dbReference type="GO" id="GO:0032991">
    <property type="term" value="C:protein-containing complex"/>
    <property type="evidence" value="ECO:0007669"/>
    <property type="project" value="UniProtKB-ARBA"/>
</dbReference>
<evidence type="ECO:0000256" key="3">
    <source>
        <dbReference type="ARBA" id="ARBA00022491"/>
    </source>
</evidence>
<sequence length="537" mass="63485">MSSHPQSVPQGRRAVDTRHLPNPASLPLQLARAHTDVGLVDYHPHSRDYSSHLVQPHRRRPSLLSEFQPGNERGQEQHIRYEHIYLPEPNSQLEVEYAEMKRPRLDMGAESLMRHSSHRPQLPLGGAEDMLKDRGSSMGKLEPISPVSPAQMDPDLDLVPARFSKEELIQNMDRVDREITMVEQQICKLRKKQVQQQLEEEAAKPQEPERSMISPPPSEAKHRSLVQIIYDENRKKAEEAHRILEGLGPRVELPLYNQPSDTKQYHENIKINQAMRKKLILYFKRRNHARKQWEQKFCQRYDQLMEAWEKKVERIENNPRRRAKENKVREYYEKQFPEIRKQRELQERMQSRVGQRGGGLASSAARSEHEVSEIIDGISEQENTEKQMRQLAVIPPMLFDAEQQRIKFINMNGLMDDPMKVYKDRQLMNMWSEQEKDTFREKFIQHPKNFGLIASFLERKTVAESVLFYYLTKKNENYKNIVRRNYRRRGRSQHGQQQQQQQQPQVNRSSQEEKEKEEKRREGEGEGEREGEGRREG</sequence>
<dbReference type="Gene3D" id="1.20.5.430">
    <property type="match status" value="1"/>
</dbReference>
<gene>
    <name evidence="12" type="ORF">J4Q44_G00234100</name>
</gene>
<evidence type="ECO:0000256" key="7">
    <source>
        <dbReference type="ARBA" id="ARBA00023125"/>
    </source>
</evidence>
<evidence type="ECO:0000256" key="2">
    <source>
        <dbReference type="ARBA" id="ARBA00010097"/>
    </source>
</evidence>
<evidence type="ECO:0000256" key="10">
    <source>
        <dbReference type="SAM" id="MobiDB-lite"/>
    </source>
</evidence>
<feature type="compositionally biased region" description="Basic and acidic residues" evidence="10">
    <location>
        <begin position="201"/>
        <end position="210"/>
    </location>
</feature>
<dbReference type="GO" id="GO:0005654">
    <property type="term" value="C:nucleoplasm"/>
    <property type="evidence" value="ECO:0007669"/>
    <property type="project" value="UniProtKB-ARBA"/>
</dbReference>
<dbReference type="SMART" id="SM00717">
    <property type="entry name" value="SANT"/>
    <property type="match status" value="1"/>
</dbReference>
<dbReference type="PANTHER" id="PTHR13992">
    <property type="entry name" value="NUCLEAR RECEPTOR CO-REPRESSOR RELATED NCOR"/>
    <property type="match status" value="1"/>
</dbReference>
<dbReference type="GO" id="GO:0003677">
    <property type="term" value="F:DNA binding"/>
    <property type="evidence" value="ECO:0007669"/>
    <property type="project" value="UniProtKB-KW"/>
</dbReference>
<feature type="region of interest" description="Disordered" evidence="10">
    <location>
        <begin position="488"/>
        <end position="537"/>
    </location>
</feature>
<keyword evidence="8" id="KW-0804">Transcription</keyword>
<organism evidence="12 13">
    <name type="scientific">Coregonus suidteri</name>
    <dbReference type="NCBI Taxonomy" id="861788"/>
    <lineage>
        <taxon>Eukaryota</taxon>
        <taxon>Metazoa</taxon>
        <taxon>Chordata</taxon>
        <taxon>Craniata</taxon>
        <taxon>Vertebrata</taxon>
        <taxon>Euteleostomi</taxon>
        <taxon>Actinopterygii</taxon>
        <taxon>Neopterygii</taxon>
        <taxon>Teleostei</taxon>
        <taxon>Protacanthopterygii</taxon>
        <taxon>Salmoniformes</taxon>
        <taxon>Salmonidae</taxon>
        <taxon>Coregoninae</taxon>
        <taxon>Coregonus</taxon>
    </lineage>
</organism>
<dbReference type="InterPro" id="IPR017884">
    <property type="entry name" value="SANT_dom"/>
</dbReference>
<dbReference type="GO" id="GO:0000785">
    <property type="term" value="C:chromatin"/>
    <property type="evidence" value="ECO:0007669"/>
    <property type="project" value="TreeGrafter"/>
</dbReference>
<feature type="compositionally biased region" description="Basic and acidic residues" evidence="10">
    <location>
        <begin position="510"/>
        <end position="537"/>
    </location>
</feature>
<dbReference type="InterPro" id="IPR051571">
    <property type="entry name" value="N-CoR_corepressor"/>
</dbReference>
<evidence type="ECO:0000313" key="13">
    <source>
        <dbReference type="Proteomes" id="UP001356427"/>
    </source>
</evidence>
<reference evidence="12 13" key="1">
    <citation type="submission" date="2021-04" db="EMBL/GenBank/DDBJ databases">
        <authorList>
            <person name="De Guttry C."/>
            <person name="Zahm M."/>
            <person name="Klopp C."/>
            <person name="Cabau C."/>
            <person name="Louis A."/>
            <person name="Berthelot C."/>
            <person name="Parey E."/>
            <person name="Roest Crollius H."/>
            <person name="Montfort J."/>
            <person name="Robinson-Rechavi M."/>
            <person name="Bucao C."/>
            <person name="Bouchez O."/>
            <person name="Gislard M."/>
            <person name="Lluch J."/>
            <person name="Milhes M."/>
            <person name="Lampietro C."/>
            <person name="Lopez Roques C."/>
            <person name="Donnadieu C."/>
            <person name="Braasch I."/>
            <person name="Desvignes T."/>
            <person name="Postlethwait J."/>
            <person name="Bobe J."/>
            <person name="Wedekind C."/>
            <person name="Guiguen Y."/>
        </authorList>
    </citation>
    <scope>NUCLEOTIDE SEQUENCE [LARGE SCALE GENOMIC DNA]</scope>
    <source>
        <strain evidence="12">Cs_M1</strain>
        <tissue evidence="12">Blood</tissue>
    </source>
</reference>
<dbReference type="InterPro" id="IPR001005">
    <property type="entry name" value="SANT/Myb"/>
</dbReference>
<evidence type="ECO:0000256" key="8">
    <source>
        <dbReference type="ARBA" id="ARBA00023163"/>
    </source>
</evidence>
<keyword evidence="13" id="KW-1185">Reference proteome</keyword>